<keyword evidence="6" id="KW-0472">Membrane</keyword>
<dbReference type="InterPro" id="IPR036890">
    <property type="entry name" value="HATPase_C_sf"/>
</dbReference>
<dbReference type="Gene3D" id="3.30.565.10">
    <property type="entry name" value="Histidine kinase-like ATPase, C-terminal domain"/>
    <property type="match status" value="1"/>
</dbReference>
<evidence type="ECO:0000256" key="2">
    <source>
        <dbReference type="ARBA" id="ARBA00012438"/>
    </source>
</evidence>
<evidence type="ECO:0000256" key="5">
    <source>
        <dbReference type="ARBA" id="ARBA00023012"/>
    </source>
</evidence>
<evidence type="ECO:0000256" key="4">
    <source>
        <dbReference type="ARBA" id="ARBA00022777"/>
    </source>
</evidence>
<dbReference type="RefSeq" id="WP_102189276.1">
    <property type="nucleotide sequence ID" value="NZ_PNGT01000001.1"/>
</dbReference>
<dbReference type="STRING" id="84135.GCA_001052115_00621"/>
<proteinExistence type="predicted"/>
<dbReference type="EC" id="2.7.13.3" evidence="2"/>
<feature type="transmembrane region" description="Helical" evidence="6">
    <location>
        <begin position="12"/>
        <end position="30"/>
    </location>
</feature>
<dbReference type="PANTHER" id="PTHR24421">
    <property type="entry name" value="NITRATE/NITRITE SENSOR PROTEIN NARX-RELATED"/>
    <property type="match status" value="1"/>
</dbReference>
<comment type="catalytic activity">
    <reaction evidence="1">
        <text>ATP + protein L-histidine = ADP + protein N-phospho-L-histidine.</text>
        <dbReference type="EC" id="2.7.13.3"/>
    </reaction>
</comment>
<name>A0A2N6SGQ4_9BACL</name>
<accession>A0A2N6SGQ4</accession>
<reference evidence="8 9" key="1">
    <citation type="submission" date="2017-09" db="EMBL/GenBank/DDBJ databases">
        <title>Bacterial strain isolated from the female urinary microbiota.</title>
        <authorList>
            <person name="Thomas-White K."/>
            <person name="Kumar N."/>
            <person name="Forster S."/>
            <person name="Putonti C."/>
            <person name="Lawley T."/>
            <person name="Wolfe A.J."/>
        </authorList>
    </citation>
    <scope>NUCLEOTIDE SEQUENCE [LARGE SCALE GENOMIC DNA]</scope>
    <source>
        <strain evidence="8 9">UMB0186</strain>
    </source>
</reference>
<dbReference type="EMBL" id="PNGT01000001">
    <property type="protein sequence ID" value="PMC53103.1"/>
    <property type="molecule type" value="Genomic_DNA"/>
</dbReference>
<feature type="transmembrane region" description="Helical" evidence="6">
    <location>
        <begin position="102"/>
        <end position="121"/>
    </location>
</feature>
<evidence type="ECO:0000313" key="8">
    <source>
        <dbReference type="EMBL" id="PMC53103.1"/>
    </source>
</evidence>
<keyword evidence="3" id="KW-0808">Transferase</keyword>
<feature type="transmembrane region" description="Helical" evidence="6">
    <location>
        <begin position="66"/>
        <end position="90"/>
    </location>
</feature>
<dbReference type="Proteomes" id="UP000235670">
    <property type="component" value="Unassembled WGS sequence"/>
</dbReference>
<organism evidence="8 9">
    <name type="scientific">Gemella sanguinis</name>
    <dbReference type="NCBI Taxonomy" id="84135"/>
    <lineage>
        <taxon>Bacteria</taxon>
        <taxon>Bacillati</taxon>
        <taxon>Bacillota</taxon>
        <taxon>Bacilli</taxon>
        <taxon>Bacillales</taxon>
        <taxon>Gemellaceae</taxon>
        <taxon>Gemella</taxon>
    </lineage>
</organism>
<dbReference type="GO" id="GO:0016020">
    <property type="term" value="C:membrane"/>
    <property type="evidence" value="ECO:0007669"/>
    <property type="project" value="InterPro"/>
</dbReference>
<feature type="transmembrane region" description="Helical" evidence="6">
    <location>
        <begin position="36"/>
        <end position="54"/>
    </location>
</feature>
<evidence type="ECO:0000256" key="1">
    <source>
        <dbReference type="ARBA" id="ARBA00000085"/>
    </source>
</evidence>
<keyword evidence="4 8" id="KW-0418">Kinase</keyword>
<feature type="domain" description="Signal transduction histidine kinase subgroup 3 dimerisation and phosphoacceptor" evidence="7">
    <location>
        <begin position="176"/>
        <end position="242"/>
    </location>
</feature>
<sequence>MNKVLINKIKSNYMFFISLVFFVFPLVYIVNGSYPIYILPLTIMAIVSYISILFTENKYIIFIEWFYLVFYIAFMAVHINPTNMLFSFYLSNLLVWRFHDDYTTYRFISFFIVINAIMIHISLTSLYLGDKVIMFCFYFLCLITYFLQKRGYERNKLKNERNKYNEHINILLAENERNRIGQDLHDSIGHTFVMLKLKAELAEKYLQKNNIEAAKKELSEISKISKESMDNTRAIVNKLKHRTVEEEIKIIQDIMIMSDIQLNLNNNFVTKPIGLQEWTITMILKELTNNIIKHSKANKCDIILDESNNNYTITAKDNGCGFEILTGSELASIRERIKVVDGKIEILSKKEPTIIRVTISKDS</sequence>
<keyword evidence="6" id="KW-1133">Transmembrane helix</keyword>
<dbReference type="Gene3D" id="1.20.5.1930">
    <property type="match status" value="1"/>
</dbReference>
<dbReference type="PANTHER" id="PTHR24421:SF63">
    <property type="entry name" value="SENSOR HISTIDINE KINASE DESK"/>
    <property type="match status" value="1"/>
</dbReference>
<evidence type="ECO:0000259" key="7">
    <source>
        <dbReference type="Pfam" id="PF07730"/>
    </source>
</evidence>
<dbReference type="Pfam" id="PF07730">
    <property type="entry name" value="HisKA_3"/>
    <property type="match status" value="1"/>
</dbReference>
<evidence type="ECO:0000256" key="3">
    <source>
        <dbReference type="ARBA" id="ARBA00022679"/>
    </source>
</evidence>
<keyword evidence="6" id="KW-0812">Transmembrane</keyword>
<comment type="caution">
    <text evidence="8">The sequence shown here is derived from an EMBL/GenBank/DDBJ whole genome shotgun (WGS) entry which is preliminary data.</text>
</comment>
<dbReference type="InterPro" id="IPR011712">
    <property type="entry name" value="Sig_transdc_His_kin_sub3_dim/P"/>
</dbReference>
<dbReference type="GO" id="GO:0000155">
    <property type="term" value="F:phosphorelay sensor kinase activity"/>
    <property type="evidence" value="ECO:0007669"/>
    <property type="project" value="InterPro"/>
</dbReference>
<dbReference type="AlphaFoldDB" id="A0A2N6SGQ4"/>
<keyword evidence="5" id="KW-0902">Two-component regulatory system</keyword>
<feature type="transmembrane region" description="Helical" evidence="6">
    <location>
        <begin position="128"/>
        <end position="147"/>
    </location>
</feature>
<evidence type="ECO:0000256" key="6">
    <source>
        <dbReference type="SAM" id="Phobius"/>
    </source>
</evidence>
<protein>
    <recommendedName>
        <fullName evidence="2">histidine kinase</fullName>
        <ecNumber evidence="2">2.7.13.3</ecNumber>
    </recommendedName>
</protein>
<dbReference type="GO" id="GO:0046983">
    <property type="term" value="F:protein dimerization activity"/>
    <property type="evidence" value="ECO:0007669"/>
    <property type="project" value="InterPro"/>
</dbReference>
<dbReference type="SUPFAM" id="SSF55874">
    <property type="entry name" value="ATPase domain of HSP90 chaperone/DNA topoisomerase II/histidine kinase"/>
    <property type="match status" value="1"/>
</dbReference>
<dbReference type="CDD" id="cd16917">
    <property type="entry name" value="HATPase_UhpB-NarQ-NarX-like"/>
    <property type="match status" value="1"/>
</dbReference>
<dbReference type="InterPro" id="IPR050482">
    <property type="entry name" value="Sensor_HK_TwoCompSys"/>
</dbReference>
<evidence type="ECO:0000313" key="9">
    <source>
        <dbReference type="Proteomes" id="UP000235670"/>
    </source>
</evidence>
<dbReference type="OrthoDB" id="9797605at2"/>
<gene>
    <name evidence="8" type="ORF">CJ218_00735</name>
</gene>